<proteinExistence type="predicted"/>
<sequence length="198" mass="20525">MNKILALTIAFASSAIAYGKPVEDTDPEARCYGGYGGGAYPVYIPVPVNNAGTVNPAAANLPPVTGVQQLQDGSLLLFNGNTPIGRTLPGRTINTANGPINPGAAQPIPANANNVPQITGQQVQPNGTTVLYSGNRPVATLPAGSTIGCAANATATAMVALTRCTYRYRYLSVRAQLTQVQLIQLAPPPHPWSTGLNY</sequence>
<keyword evidence="3" id="KW-1185">Reference proteome</keyword>
<evidence type="ECO:0000256" key="1">
    <source>
        <dbReference type="SAM" id="SignalP"/>
    </source>
</evidence>
<accession>A0A7R9L6F9</accession>
<keyword evidence="1" id="KW-0732">Signal</keyword>
<feature type="signal peptide" evidence="1">
    <location>
        <begin position="1"/>
        <end position="19"/>
    </location>
</feature>
<dbReference type="EMBL" id="OC872393">
    <property type="protein sequence ID" value="CAD7635850.1"/>
    <property type="molecule type" value="Genomic_DNA"/>
</dbReference>
<dbReference type="AlphaFoldDB" id="A0A7R9L6F9"/>
<dbReference type="Proteomes" id="UP000759131">
    <property type="component" value="Unassembled WGS sequence"/>
</dbReference>
<feature type="chain" id="PRO_5036211117" evidence="1">
    <location>
        <begin position="20"/>
        <end position="198"/>
    </location>
</feature>
<dbReference type="EMBL" id="CAJPIZ010017818">
    <property type="protein sequence ID" value="CAG2116280.1"/>
    <property type="molecule type" value="Genomic_DNA"/>
</dbReference>
<evidence type="ECO:0000313" key="2">
    <source>
        <dbReference type="EMBL" id="CAD7635850.1"/>
    </source>
</evidence>
<protein>
    <submittedName>
        <fullName evidence="2">Uncharacterized protein</fullName>
    </submittedName>
</protein>
<reference evidence="2" key="1">
    <citation type="submission" date="2020-11" db="EMBL/GenBank/DDBJ databases">
        <authorList>
            <person name="Tran Van P."/>
        </authorList>
    </citation>
    <scope>NUCLEOTIDE SEQUENCE</scope>
</reference>
<evidence type="ECO:0000313" key="3">
    <source>
        <dbReference type="Proteomes" id="UP000759131"/>
    </source>
</evidence>
<dbReference type="OrthoDB" id="6532383at2759"/>
<organism evidence="2">
    <name type="scientific">Medioppia subpectinata</name>
    <dbReference type="NCBI Taxonomy" id="1979941"/>
    <lineage>
        <taxon>Eukaryota</taxon>
        <taxon>Metazoa</taxon>
        <taxon>Ecdysozoa</taxon>
        <taxon>Arthropoda</taxon>
        <taxon>Chelicerata</taxon>
        <taxon>Arachnida</taxon>
        <taxon>Acari</taxon>
        <taxon>Acariformes</taxon>
        <taxon>Sarcoptiformes</taxon>
        <taxon>Oribatida</taxon>
        <taxon>Brachypylina</taxon>
        <taxon>Oppioidea</taxon>
        <taxon>Oppiidae</taxon>
        <taxon>Medioppia</taxon>
    </lineage>
</organism>
<gene>
    <name evidence="2" type="ORF">OSB1V03_LOCUS16241</name>
</gene>
<name>A0A7R9L6F9_9ACAR</name>